<sequence>MNKHFHDSRYYLARAADHAKLGLTETLEPAVSRVRGLGRDDEPEPEPTRLESVRGRLSGLERAVSGRVGSARAVVSRDGSDAR</sequence>
<name>A0A8A2VDE9_9EURY</name>
<reference evidence="2 3" key="1">
    <citation type="submission" date="2021-03" db="EMBL/GenBank/DDBJ databases">
        <title>Haloterrigena longa sp. nov. and Haloterrigena limicola sp. nov., extremely halophilic archaea isolated from a salt lake.</title>
        <authorList>
            <person name="Henglin C."/>
        </authorList>
    </citation>
    <scope>NUCLEOTIDE SEQUENCE [LARGE SCALE GENOMIC DNA]</scope>
    <source>
        <strain evidence="2 3">KZCA68</strain>
    </source>
</reference>
<evidence type="ECO:0000313" key="2">
    <source>
        <dbReference type="EMBL" id="QSW99256.1"/>
    </source>
</evidence>
<organism evidence="2 3">
    <name type="scientific">Haloterrigena alkaliphila</name>
    <dbReference type="NCBI Taxonomy" id="2816475"/>
    <lineage>
        <taxon>Archaea</taxon>
        <taxon>Methanobacteriati</taxon>
        <taxon>Methanobacteriota</taxon>
        <taxon>Stenosarchaea group</taxon>
        <taxon>Halobacteria</taxon>
        <taxon>Halobacteriales</taxon>
        <taxon>Natrialbaceae</taxon>
        <taxon>Haloterrigena</taxon>
    </lineage>
</organism>
<dbReference type="GeneID" id="63189251"/>
<dbReference type="AlphaFoldDB" id="A0A8A2VDE9"/>
<dbReference type="InterPro" id="IPR055975">
    <property type="entry name" value="DUF7553"/>
</dbReference>
<evidence type="ECO:0000256" key="1">
    <source>
        <dbReference type="SAM" id="MobiDB-lite"/>
    </source>
</evidence>
<protein>
    <submittedName>
        <fullName evidence="2">Uncharacterized protein</fullName>
    </submittedName>
</protein>
<dbReference type="Proteomes" id="UP000663203">
    <property type="component" value="Chromosome"/>
</dbReference>
<proteinExistence type="predicted"/>
<dbReference type="KEGG" id="hakz:J0X25_18060"/>
<feature type="region of interest" description="Disordered" evidence="1">
    <location>
        <begin position="32"/>
        <end position="53"/>
    </location>
</feature>
<evidence type="ECO:0000313" key="3">
    <source>
        <dbReference type="Proteomes" id="UP000663203"/>
    </source>
</evidence>
<keyword evidence="3" id="KW-1185">Reference proteome</keyword>
<dbReference type="Pfam" id="PF24430">
    <property type="entry name" value="DUF7553"/>
    <property type="match status" value="1"/>
</dbReference>
<dbReference type="EMBL" id="CP071462">
    <property type="protein sequence ID" value="QSW99256.1"/>
    <property type="molecule type" value="Genomic_DNA"/>
</dbReference>
<dbReference type="RefSeq" id="WP_207288864.1">
    <property type="nucleotide sequence ID" value="NZ_CP071462.1"/>
</dbReference>
<accession>A0A8A2VDE9</accession>
<gene>
    <name evidence="2" type="ORF">J0X25_18060</name>
</gene>